<comment type="caution">
    <text evidence="2">The sequence shown here is derived from an EMBL/GenBank/DDBJ whole genome shotgun (WGS) entry which is preliminary data.</text>
</comment>
<reference evidence="2 3" key="1">
    <citation type="submission" date="2024-01" db="EMBL/GenBank/DDBJ databases">
        <title>Active colonisers of the gastrointestinal tract of Atlantic salmon farmed in a warm water region.</title>
        <authorList>
            <person name="Bowman J.P."/>
        </authorList>
    </citation>
    <scope>NUCLEOTIDE SEQUENCE [LARGE SCALE GENOMIC DNA]</scope>
    <source>
        <strain evidence="2 3">S4MW1</strain>
    </source>
</reference>
<dbReference type="RefSeq" id="WP_327769873.1">
    <property type="nucleotide sequence ID" value="NZ_JAYXUC010000006.1"/>
</dbReference>
<dbReference type="Proteomes" id="UP001339429">
    <property type="component" value="Unassembled WGS sequence"/>
</dbReference>
<accession>A0ABU6LLS3</accession>
<keyword evidence="3" id="KW-1185">Reference proteome</keyword>
<protein>
    <recommendedName>
        <fullName evidence="4">Type 4 fimbrial biogenesis protein PilX N-terminal domain-containing protein</fullName>
    </recommendedName>
</protein>
<evidence type="ECO:0000313" key="3">
    <source>
        <dbReference type="Proteomes" id="UP001339429"/>
    </source>
</evidence>
<evidence type="ECO:0000256" key="1">
    <source>
        <dbReference type="SAM" id="Phobius"/>
    </source>
</evidence>
<dbReference type="EMBL" id="JAYXUD010000007">
    <property type="protein sequence ID" value="MEC6899182.1"/>
    <property type="molecule type" value="Genomic_DNA"/>
</dbReference>
<evidence type="ECO:0000313" key="2">
    <source>
        <dbReference type="EMBL" id="MEC6899182.1"/>
    </source>
</evidence>
<sequence>MNKHQQSGMTTLLITSMLLIVALLFSLASYKNLFYQIKRTQNEVLARQAHWAAEGGLECGYSIIVNKNDKNTDISGCLELPNYKLDSLLVVSSSNFSSMVSISGFKKIIKGISNKSFESHGVIKSSADLYFKGSYIIFPDPYKEKSPNKWECIMLRYKTNVYLHKDSSTHIKNNNFVGAPTPPMEDFDINGNECHTDYKTELATKRSEFKADITQNINMDIFKETFGVDRSKWSEVKSKYFVDGNATGGVSCIDKINSSITLEKRHVWITGDCTLDDTDLKSLPGFDSPEKGVFILVHNGILKMSGTAIYKAIIYHFNNSFTPSGSQWSGTALDGSVYPDSYKTSDNDVLDAEEFSERTVAYITGSQRPTGGFMFDTPNQVTYLEYSGLLNYDGKLINDLLSPFGEPKWIKGSWHDF</sequence>
<organism evidence="2 3">
    <name type="scientific">Photobacterium piscicola</name>
    <dbReference type="NCBI Taxonomy" id="1378299"/>
    <lineage>
        <taxon>Bacteria</taxon>
        <taxon>Pseudomonadati</taxon>
        <taxon>Pseudomonadota</taxon>
        <taxon>Gammaproteobacteria</taxon>
        <taxon>Vibrionales</taxon>
        <taxon>Vibrionaceae</taxon>
        <taxon>Photobacterium</taxon>
    </lineage>
</organism>
<evidence type="ECO:0008006" key="4">
    <source>
        <dbReference type="Google" id="ProtNLM"/>
    </source>
</evidence>
<keyword evidence="1" id="KW-0472">Membrane</keyword>
<keyword evidence="1" id="KW-1133">Transmembrane helix</keyword>
<proteinExistence type="predicted"/>
<keyword evidence="1" id="KW-0812">Transmembrane</keyword>
<gene>
    <name evidence="2" type="ORF">VXS00_11075</name>
</gene>
<feature type="transmembrane region" description="Helical" evidence="1">
    <location>
        <begin position="12"/>
        <end position="30"/>
    </location>
</feature>
<name>A0ABU6LLS3_9GAMM</name>